<protein>
    <submittedName>
        <fullName evidence="1">Loader and inhibitor of phage G40P</fullName>
    </submittedName>
</protein>
<dbReference type="EMBL" id="BK015628">
    <property type="protein sequence ID" value="DAE16639.1"/>
    <property type="molecule type" value="Genomic_DNA"/>
</dbReference>
<name>A0A8S5QBG4_9CAUD</name>
<proteinExistence type="predicted"/>
<organism evidence="1">
    <name type="scientific">Myoviridae sp. ctw4b6</name>
    <dbReference type="NCBI Taxonomy" id="2825206"/>
    <lineage>
        <taxon>Viruses</taxon>
        <taxon>Duplodnaviria</taxon>
        <taxon>Heunggongvirae</taxon>
        <taxon>Uroviricota</taxon>
        <taxon>Caudoviricetes</taxon>
    </lineage>
</organism>
<accession>A0A8S5QBG4</accession>
<sequence length="158" mass="16741">MNADETRKMLEVAAQLFPTLKTPTDEMAAAWAMVLADVPADYAGEIITRCAKSSDFLSLRLITETWEGMFAEVDRALRSVPRMRRTHAAAVASGDLELAGRIAGAHNRAIARVPAPVAASRGFEPLEAQLPAPVEKSAVRAAGGRVASIASTLGAMPE</sequence>
<reference evidence="1" key="1">
    <citation type="journal article" date="2021" name="Proc. Natl. Acad. Sci. U.S.A.">
        <title>A Catalog of Tens of Thousands of Viruses from Human Metagenomes Reveals Hidden Associations with Chronic Diseases.</title>
        <authorList>
            <person name="Tisza M.J."/>
            <person name="Buck C.B."/>
        </authorList>
    </citation>
    <scope>NUCLEOTIDE SEQUENCE</scope>
    <source>
        <strain evidence="1">Ctw4b6</strain>
    </source>
</reference>
<evidence type="ECO:0000313" key="1">
    <source>
        <dbReference type="EMBL" id="DAE16639.1"/>
    </source>
</evidence>